<name>A0A017TF72_9BACT</name>
<reference evidence="1 2" key="1">
    <citation type="submission" date="2013-05" db="EMBL/GenBank/DDBJ databases">
        <title>Genome assembly of Chondromyces apiculatus DSM 436.</title>
        <authorList>
            <person name="Sharma G."/>
            <person name="Khatri I."/>
            <person name="Kaur C."/>
            <person name="Mayilraj S."/>
            <person name="Subramanian S."/>
        </authorList>
    </citation>
    <scope>NUCLEOTIDE SEQUENCE [LARGE SCALE GENOMIC DNA]</scope>
    <source>
        <strain evidence="1 2">DSM 436</strain>
    </source>
</reference>
<dbReference type="EMBL" id="ASRX01000011">
    <property type="protein sequence ID" value="EYF07261.1"/>
    <property type="molecule type" value="Genomic_DNA"/>
</dbReference>
<sequence length="37" mass="3702">MALRAAKAAGTTLEALMGGPKLASTCAHCGAAWEVRS</sequence>
<comment type="caution">
    <text evidence="1">The sequence shown here is derived from an EMBL/GenBank/DDBJ whole genome shotgun (WGS) entry which is preliminary data.</text>
</comment>
<dbReference type="STRING" id="1192034.CAP_0740"/>
<proteinExistence type="predicted"/>
<dbReference type="Proteomes" id="UP000019678">
    <property type="component" value="Unassembled WGS sequence"/>
</dbReference>
<protein>
    <submittedName>
        <fullName evidence="1">Uncharacterized protein</fullName>
    </submittedName>
</protein>
<gene>
    <name evidence="1" type="ORF">CAP_0740</name>
</gene>
<dbReference type="AlphaFoldDB" id="A0A017TF72"/>
<accession>A0A017TF72</accession>
<organism evidence="1 2">
    <name type="scientific">Chondromyces apiculatus DSM 436</name>
    <dbReference type="NCBI Taxonomy" id="1192034"/>
    <lineage>
        <taxon>Bacteria</taxon>
        <taxon>Pseudomonadati</taxon>
        <taxon>Myxococcota</taxon>
        <taxon>Polyangia</taxon>
        <taxon>Polyangiales</taxon>
        <taxon>Polyangiaceae</taxon>
        <taxon>Chondromyces</taxon>
    </lineage>
</organism>
<evidence type="ECO:0000313" key="1">
    <source>
        <dbReference type="EMBL" id="EYF07261.1"/>
    </source>
</evidence>
<evidence type="ECO:0000313" key="2">
    <source>
        <dbReference type="Proteomes" id="UP000019678"/>
    </source>
</evidence>
<keyword evidence="2" id="KW-1185">Reference proteome</keyword>